<feature type="domain" description="Sushi" evidence="21">
    <location>
        <begin position="197"/>
        <end position="256"/>
    </location>
</feature>
<dbReference type="Gene3D" id="2.10.70.10">
    <property type="entry name" value="Complement Module, domain 1"/>
    <property type="match status" value="5"/>
</dbReference>
<dbReference type="InterPro" id="IPR033116">
    <property type="entry name" value="TRYPSIN_SER"/>
</dbReference>
<dbReference type="PROSITE" id="PS00135">
    <property type="entry name" value="TRYPSIN_SER"/>
    <property type="match status" value="1"/>
</dbReference>
<evidence type="ECO:0000256" key="15">
    <source>
        <dbReference type="PROSITE-ProRule" id="PRU00302"/>
    </source>
</evidence>
<feature type="domain" description="Peptidase S1" evidence="19">
    <location>
        <begin position="515"/>
        <end position="773"/>
    </location>
</feature>
<dbReference type="PROSITE" id="PS50835">
    <property type="entry name" value="IG_LIKE"/>
    <property type="match status" value="1"/>
</dbReference>
<dbReference type="PROSITE" id="PS00134">
    <property type="entry name" value="TRYPSIN_HIS"/>
    <property type="match status" value="1"/>
</dbReference>
<name>A0A0E4B814_9MYRI</name>
<dbReference type="InterPro" id="IPR043504">
    <property type="entry name" value="Peptidase_S1_PA_chymotrypsin"/>
</dbReference>
<dbReference type="PROSITE" id="PS50240">
    <property type="entry name" value="TRYPSIN_DOM"/>
    <property type="match status" value="1"/>
</dbReference>
<evidence type="ECO:0000256" key="14">
    <source>
        <dbReference type="PROSITE-ProRule" id="PRU00076"/>
    </source>
</evidence>
<feature type="domain" description="Sushi" evidence="21">
    <location>
        <begin position="324"/>
        <end position="387"/>
    </location>
</feature>
<keyword evidence="3 15" id="KW-0768">Sushi</keyword>
<dbReference type="InterPro" id="IPR001314">
    <property type="entry name" value="Peptidase_S1A"/>
</dbReference>
<evidence type="ECO:0000256" key="8">
    <source>
        <dbReference type="ARBA" id="ARBA00022820"/>
    </source>
</evidence>
<feature type="chain" id="PRO_5002418463" description="limulus clotting factor C" evidence="17">
    <location>
        <begin position="22"/>
        <end position="773"/>
    </location>
</feature>
<dbReference type="GO" id="GO:0006508">
    <property type="term" value="P:proteolysis"/>
    <property type="evidence" value="ECO:0007669"/>
    <property type="project" value="UniProtKB-KW"/>
</dbReference>
<dbReference type="Gene3D" id="2.40.10.10">
    <property type="entry name" value="Trypsin-like serine proteases"/>
    <property type="match status" value="2"/>
</dbReference>
<feature type="domain" description="Sushi" evidence="21">
    <location>
        <begin position="452"/>
        <end position="502"/>
    </location>
</feature>
<evidence type="ECO:0000256" key="2">
    <source>
        <dbReference type="ARBA" id="ARBA00022525"/>
    </source>
</evidence>
<organism evidence="22">
    <name type="scientific">Scolopendra japonica</name>
    <dbReference type="NCBI Taxonomy" id="2609777"/>
    <lineage>
        <taxon>Eukaryota</taxon>
        <taxon>Metazoa</taxon>
        <taxon>Ecdysozoa</taxon>
        <taxon>Arthropoda</taxon>
        <taxon>Myriapoda</taxon>
        <taxon>Chilopoda</taxon>
        <taxon>Pleurostigmophora</taxon>
        <taxon>Scolopendromorpha</taxon>
        <taxon>Scolopendridae</taxon>
        <taxon>Scolopendra</taxon>
    </lineage>
</organism>
<keyword evidence="4 16" id="KW-0645">Protease</keyword>
<evidence type="ECO:0000256" key="12">
    <source>
        <dbReference type="ARBA" id="ARBA00052079"/>
    </source>
</evidence>
<keyword evidence="10 14" id="KW-1015">Disulfide bond</keyword>
<dbReference type="GO" id="GO:0042381">
    <property type="term" value="P:hemolymph coagulation"/>
    <property type="evidence" value="ECO:0007669"/>
    <property type="project" value="UniProtKB-KW"/>
</dbReference>
<comment type="catalytic activity">
    <reaction evidence="12">
        <text>Selective cleavage of 103-Arg-|-Ser-104 and 124-Ile-|-Ile-125 bonds in Limulus clotting factor B to form activated factor B. Cleavage of -Pro-Arg-|-Xaa- bonds in synthetic substrates.</text>
        <dbReference type="EC" id="3.4.21.84"/>
    </reaction>
</comment>
<keyword evidence="8" id="KW-0353">Hemolymph clotting</keyword>
<protein>
    <recommendedName>
        <fullName evidence="13">limulus clotting factor C</fullName>
        <ecNumber evidence="13">3.4.21.84</ecNumber>
    </recommendedName>
</protein>
<keyword evidence="9 16" id="KW-0720">Serine protease</keyword>
<dbReference type="PROSITE" id="PS00022">
    <property type="entry name" value="EGF_1"/>
    <property type="match status" value="1"/>
</dbReference>
<evidence type="ECO:0000256" key="7">
    <source>
        <dbReference type="ARBA" id="ARBA00022801"/>
    </source>
</evidence>
<dbReference type="PROSITE" id="PS50923">
    <property type="entry name" value="SUSHI"/>
    <property type="match status" value="5"/>
</dbReference>
<evidence type="ECO:0000259" key="20">
    <source>
        <dbReference type="PROSITE" id="PS50835"/>
    </source>
</evidence>
<dbReference type="SUPFAM" id="SSF57535">
    <property type="entry name" value="Complement control module/SCR domain"/>
    <property type="match status" value="4"/>
</dbReference>
<feature type="domain" description="EGF-like" evidence="18">
    <location>
        <begin position="99"/>
        <end position="134"/>
    </location>
</feature>
<dbReference type="SMART" id="SM00032">
    <property type="entry name" value="CCP"/>
    <property type="match status" value="5"/>
</dbReference>
<evidence type="ECO:0000259" key="19">
    <source>
        <dbReference type="PROSITE" id="PS50240"/>
    </source>
</evidence>
<feature type="disulfide bond" evidence="15">
    <location>
        <begin position="139"/>
        <end position="182"/>
    </location>
</feature>
<dbReference type="EMBL" id="LC013276">
    <property type="protein sequence ID" value="BAR45634.1"/>
    <property type="molecule type" value="mRNA"/>
</dbReference>
<dbReference type="Pfam" id="PF00089">
    <property type="entry name" value="Trypsin"/>
    <property type="match status" value="1"/>
</dbReference>
<dbReference type="Gene3D" id="2.10.25.10">
    <property type="entry name" value="Laminin"/>
    <property type="match status" value="1"/>
</dbReference>
<dbReference type="GO" id="GO:0005576">
    <property type="term" value="C:extracellular region"/>
    <property type="evidence" value="ECO:0007669"/>
    <property type="project" value="UniProtKB-SubCell"/>
</dbReference>
<evidence type="ECO:0000313" key="22">
    <source>
        <dbReference type="EMBL" id="BAR45634.1"/>
    </source>
</evidence>
<dbReference type="GO" id="GO:0004252">
    <property type="term" value="F:serine-type endopeptidase activity"/>
    <property type="evidence" value="ECO:0007669"/>
    <property type="project" value="InterPro"/>
</dbReference>
<keyword evidence="14" id="KW-0245">EGF-like domain</keyword>
<dbReference type="PROSITE" id="PS50026">
    <property type="entry name" value="EGF_3"/>
    <property type="match status" value="1"/>
</dbReference>
<evidence type="ECO:0000256" key="4">
    <source>
        <dbReference type="ARBA" id="ARBA00022670"/>
    </source>
</evidence>
<feature type="domain" description="Sushi" evidence="21">
    <location>
        <begin position="258"/>
        <end position="321"/>
    </location>
</feature>
<dbReference type="Pfam" id="PF07974">
    <property type="entry name" value="EGF_2"/>
    <property type="match status" value="1"/>
</dbReference>
<dbReference type="PANTHER" id="PTHR46393">
    <property type="entry name" value="SUSHI DOMAIN-CONTAINING PROTEIN"/>
    <property type="match status" value="1"/>
</dbReference>
<feature type="disulfide bond" evidence="14">
    <location>
        <begin position="124"/>
        <end position="133"/>
    </location>
</feature>
<evidence type="ECO:0000256" key="6">
    <source>
        <dbReference type="ARBA" id="ARBA00022737"/>
    </source>
</evidence>
<dbReference type="CDD" id="cd00033">
    <property type="entry name" value="CCP"/>
    <property type="match status" value="5"/>
</dbReference>
<dbReference type="InterPro" id="IPR000742">
    <property type="entry name" value="EGF"/>
</dbReference>
<dbReference type="InterPro" id="IPR035976">
    <property type="entry name" value="Sushi/SCR/CCP_sf"/>
</dbReference>
<evidence type="ECO:0000256" key="3">
    <source>
        <dbReference type="ARBA" id="ARBA00022659"/>
    </source>
</evidence>
<evidence type="ECO:0000256" key="13">
    <source>
        <dbReference type="ARBA" id="ARBA00066707"/>
    </source>
</evidence>
<dbReference type="SUPFAM" id="SSF50494">
    <property type="entry name" value="Trypsin-like serine proteases"/>
    <property type="match status" value="1"/>
</dbReference>
<feature type="disulfide bond" evidence="15">
    <location>
        <begin position="227"/>
        <end position="254"/>
    </location>
</feature>
<keyword evidence="11" id="KW-0325">Glycoprotein</keyword>
<accession>A0A0E4B814</accession>
<evidence type="ECO:0000256" key="16">
    <source>
        <dbReference type="RuleBase" id="RU363034"/>
    </source>
</evidence>
<dbReference type="InterPro" id="IPR001254">
    <property type="entry name" value="Trypsin_dom"/>
</dbReference>
<reference evidence="22" key="1">
    <citation type="submission" date="2014-12" db="EMBL/GenBank/DDBJ databases">
        <title>Evolution of the complement system in protostomes revealed by de novo transcriptome analysis of six species of Arthropoda.</title>
        <authorList>
            <person name="Nonaka M."/>
            <person name="Sekiguchi R."/>
        </authorList>
    </citation>
    <scope>NUCLEOTIDE SEQUENCE</scope>
</reference>
<feature type="domain" description="Ig-like" evidence="20">
    <location>
        <begin position="146"/>
        <end position="227"/>
    </location>
</feature>
<feature type="disulfide bond" evidence="15">
    <location>
        <begin position="292"/>
        <end position="319"/>
    </location>
</feature>
<dbReference type="AlphaFoldDB" id="A0A0E4B814"/>
<dbReference type="FunFam" id="2.40.10.10:FF:000120">
    <property type="entry name" value="Putative serine protease"/>
    <property type="match status" value="1"/>
</dbReference>
<dbReference type="InterPro" id="IPR013111">
    <property type="entry name" value="EGF_extracell"/>
</dbReference>
<dbReference type="InterPro" id="IPR018114">
    <property type="entry name" value="TRYPSIN_HIS"/>
</dbReference>
<evidence type="ECO:0000256" key="10">
    <source>
        <dbReference type="ARBA" id="ARBA00023157"/>
    </source>
</evidence>
<sequence length="773" mass="84811">MAVTVSSLIVLAAVLIHLASCAGVDLGLCHKHTEDCPCGGNNGYQISIPAKECTFFYRWRPYCKPCDEVEKDVRCAPYRTCQDCDPNLDGCVRCPLSKFGKWCTLDCPCKNGGSCDRDTGKCSCPPQYQGPTCEQLAECAPPPLSPGVHYKPQALTYKIGSKVTYSCSTAGEFLEGPPTRECMPTVKWSGEPPKCIRECPLVATPVEGSVNLPTGRLTEGVTVSYSCNENYRLIGERNRTCQKDGSWSGDDPICEKLIICKAPDNIEFGSVSTHRRGSTSDNTPGTTVTFTCNSGYTLIGEEYIQCQDDGNWSKASPICAKEGTVCPNVGQLINGEIKFKGQGGPQAFLEGSEVEYTCKSLHYMYGQNKATCFSNGTWSSAKPVCIKLTTCPSLEPLANGKIQIQVIDQPVGNTGVIRIGTIPGEGMASRTGSGPRFRTGLDGLSMEARTAMFNTKLPEGHYHVGTRAIFSCESRYYDLVGSRLRTCQTTGQWSGRQPTCIPVCGRSSGPRVPFITHGNVSELGQWPWQVGLAARPPDSPIEEWDIFCGGSLIAERWVVTAAHCVTYEGTTQLIPADELQLYFGKYYRDNNKDDDEVEVREVEEIHIHHDYEPSSFESDIALVRLKTPVKLTSRVQPVCLPTDIDESNSRVKEGNPGVITGWGRTETGNLSAILQQAKVPIVSNKQCEEDYKKVNLRIIVSRNMLCAGYDKGARDSCSGDSGGPFVFPIDDREDKWVLEGIVSWGSILGCGNPRQYGGYVRVQKFYQWILEFI</sequence>
<comment type="subcellular location">
    <subcellularLocation>
        <location evidence="1">Secreted</location>
    </subcellularLocation>
</comment>
<evidence type="ECO:0000256" key="5">
    <source>
        <dbReference type="ARBA" id="ARBA00022729"/>
    </source>
</evidence>
<keyword evidence="5 17" id="KW-0732">Signal</keyword>
<feature type="domain" description="Sushi" evidence="21">
    <location>
        <begin position="137"/>
        <end position="195"/>
    </location>
</feature>
<evidence type="ECO:0000256" key="11">
    <source>
        <dbReference type="ARBA" id="ARBA00023180"/>
    </source>
</evidence>
<dbReference type="SMART" id="SM00020">
    <property type="entry name" value="Tryp_SPc"/>
    <property type="match status" value="1"/>
</dbReference>
<keyword evidence="2" id="KW-0964">Secreted</keyword>
<dbReference type="PRINTS" id="PR00722">
    <property type="entry name" value="CHYMOTRYPSIN"/>
</dbReference>
<evidence type="ECO:0000259" key="21">
    <source>
        <dbReference type="PROSITE" id="PS50923"/>
    </source>
</evidence>
<dbReference type="InterPro" id="IPR000436">
    <property type="entry name" value="Sushi_SCR_CCP_dom"/>
</dbReference>
<dbReference type="Pfam" id="PF00084">
    <property type="entry name" value="Sushi"/>
    <property type="match status" value="5"/>
</dbReference>
<keyword evidence="6" id="KW-0677">Repeat</keyword>
<evidence type="ECO:0000256" key="9">
    <source>
        <dbReference type="ARBA" id="ARBA00022825"/>
    </source>
</evidence>
<gene>
    <name evidence="22" type="primary">FC-like</name>
</gene>
<dbReference type="InterPro" id="IPR007110">
    <property type="entry name" value="Ig-like_dom"/>
</dbReference>
<keyword evidence="7 16" id="KW-0378">Hydrolase</keyword>
<dbReference type="CDD" id="cd00055">
    <property type="entry name" value="EGF_Lam"/>
    <property type="match status" value="1"/>
</dbReference>
<dbReference type="PANTHER" id="PTHR46393:SF7">
    <property type="entry name" value="COMPLEMENT C2"/>
    <property type="match status" value="1"/>
</dbReference>
<dbReference type="EC" id="3.4.21.84" evidence="13"/>
<evidence type="ECO:0000256" key="17">
    <source>
        <dbReference type="SAM" id="SignalP"/>
    </source>
</evidence>
<feature type="signal peptide" evidence="17">
    <location>
        <begin position="1"/>
        <end position="21"/>
    </location>
</feature>
<comment type="caution">
    <text evidence="14">Lacks conserved residue(s) required for the propagation of feature annotation.</text>
</comment>
<dbReference type="CDD" id="cd00190">
    <property type="entry name" value="Tryp_SPc"/>
    <property type="match status" value="1"/>
</dbReference>
<proteinExistence type="evidence at transcript level"/>
<evidence type="ECO:0000259" key="18">
    <source>
        <dbReference type="PROSITE" id="PS50026"/>
    </source>
</evidence>
<dbReference type="InterPro" id="IPR009003">
    <property type="entry name" value="Peptidase_S1_PA"/>
</dbReference>
<feature type="disulfide bond" evidence="15">
    <location>
        <begin position="358"/>
        <end position="385"/>
    </location>
</feature>
<dbReference type="InterPro" id="IPR002049">
    <property type="entry name" value="LE_dom"/>
</dbReference>
<evidence type="ECO:0000256" key="1">
    <source>
        <dbReference type="ARBA" id="ARBA00004613"/>
    </source>
</evidence>